<evidence type="ECO:0000313" key="1">
    <source>
        <dbReference type="EMBL" id="MFD2068969.1"/>
    </source>
</evidence>
<sequence>MNQPALKQNERELIKLIRFFSKRAGQLMQTGELSAEHSQLTEACQNLETQLYNHANNRSAILDKRERLENIIDDNAACPKCTKADMLKRTGSTTTEHGWKINTYKCRRCNTSFTWNKPNNPWHMVEFLEMYIAELQQSLLTEENAELRKHVEAAIVQLNDSLNRLRPVLEISNEEVVALHQKEQEMDKLIHQFKNYLQIEKIKINNHYEYPDSAQE</sequence>
<proteinExistence type="predicted"/>
<comment type="caution">
    <text evidence="1">The sequence shown here is derived from an EMBL/GenBank/DDBJ whole genome shotgun (WGS) entry which is preliminary data.</text>
</comment>
<gene>
    <name evidence="1" type="ORF">ACFSKU_18920</name>
</gene>
<protein>
    <submittedName>
        <fullName evidence="1">Uncharacterized protein</fullName>
    </submittedName>
</protein>
<accession>A0ABW4X2S7</accession>
<dbReference type="RefSeq" id="WP_229957595.1">
    <property type="nucleotide sequence ID" value="NZ_JAJJWI010000001.1"/>
</dbReference>
<dbReference type="Proteomes" id="UP001597369">
    <property type="component" value="Unassembled WGS sequence"/>
</dbReference>
<reference evidence="2" key="1">
    <citation type="journal article" date="2019" name="Int. J. Syst. Evol. Microbiol.">
        <title>The Global Catalogue of Microorganisms (GCM) 10K type strain sequencing project: providing services to taxonomists for standard genome sequencing and annotation.</title>
        <authorList>
            <consortium name="The Broad Institute Genomics Platform"/>
            <consortium name="The Broad Institute Genome Sequencing Center for Infectious Disease"/>
            <person name="Wu L."/>
            <person name="Ma J."/>
        </authorList>
    </citation>
    <scope>NUCLEOTIDE SEQUENCE [LARGE SCALE GENOMIC DNA]</scope>
    <source>
        <strain evidence="2">JCM 16545</strain>
    </source>
</reference>
<name>A0ABW4X2S7_9BACT</name>
<keyword evidence="2" id="KW-1185">Reference proteome</keyword>
<dbReference type="EMBL" id="JBHUHV010000058">
    <property type="protein sequence ID" value="MFD2068969.1"/>
    <property type="molecule type" value="Genomic_DNA"/>
</dbReference>
<organism evidence="1 2">
    <name type="scientific">Pontibacter silvestris</name>
    <dbReference type="NCBI Taxonomy" id="2305183"/>
    <lineage>
        <taxon>Bacteria</taxon>
        <taxon>Pseudomonadati</taxon>
        <taxon>Bacteroidota</taxon>
        <taxon>Cytophagia</taxon>
        <taxon>Cytophagales</taxon>
        <taxon>Hymenobacteraceae</taxon>
        <taxon>Pontibacter</taxon>
    </lineage>
</organism>
<evidence type="ECO:0000313" key="2">
    <source>
        <dbReference type="Proteomes" id="UP001597369"/>
    </source>
</evidence>